<accession>A0A1G7S1P1</accession>
<sequence length="60" mass="6817">MEMPIGVGDLGRLEQAILPAFGNPVRRRRTQALAVDAAIDHHMRNMDILRPKLARETLRK</sequence>
<organism evidence="1 2">
    <name type="scientific">Paraburkholderia phenazinium</name>
    <dbReference type="NCBI Taxonomy" id="60549"/>
    <lineage>
        <taxon>Bacteria</taxon>
        <taxon>Pseudomonadati</taxon>
        <taxon>Pseudomonadota</taxon>
        <taxon>Betaproteobacteria</taxon>
        <taxon>Burkholderiales</taxon>
        <taxon>Burkholderiaceae</taxon>
        <taxon>Paraburkholderia</taxon>
    </lineage>
</organism>
<evidence type="ECO:0000313" key="2">
    <source>
        <dbReference type="Proteomes" id="UP000199706"/>
    </source>
</evidence>
<proteinExistence type="predicted"/>
<gene>
    <name evidence="1" type="ORF">SAMN05216466_102351</name>
</gene>
<evidence type="ECO:0000313" key="1">
    <source>
        <dbReference type="EMBL" id="SDG16955.1"/>
    </source>
</evidence>
<reference evidence="1 2" key="1">
    <citation type="submission" date="2016-10" db="EMBL/GenBank/DDBJ databases">
        <authorList>
            <person name="de Groot N.N."/>
        </authorList>
    </citation>
    <scope>NUCLEOTIDE SEQUENCE [LARGE SCALE GENOMIC DNA]</scope>
    <source>
        <strain evidence="1 2">LMG 2247</strain>
    </source>
</reference>
<dbReference type="AlphaFoldDB" id="A0A1G7S1P1"/>
<dbReference type="EMBL" id="FNCJ01000002">
    <property type="protein sequence ID" value="SDG16955.1"/>
    <property type="molecule type" value="Genomic_DNA"/>
</dbReference>
<dbReference type="Proteomes" id="UP000199706">
    <property type="component" value="Unassembled WGS sequence"/>
</dbReference>
<protein>
    <submittedName>
        <fullName evidence="1">Uncharacterized protein</fullName>
    </submittedName>
</protein>
<name>A0A1G7S1P1_9BURK</name>